<dbReference type="InterPro" id="IPR029063">
    <property type="entry name" value="SAM-dependent_MTases_sf"/>
</dbReference>
<evidence type="ECO:0000313" key="2">
    <source>
        <dbReference type="Proteomes" id="UP000772566"/>
    </source>
</evidence>
<keyword evidence="1" id="KW-0808">Transferase</keyword>
<dbReference type="Gene3D" id="3.40.50.150">
    <property type="entry name" value="Vaccinia Virus protein VP39"/>
    <property type="match status" value="1"/>
</dbReference>
<name>A0A930VY34_9ACTN</name>
<gene>
    <name evidence="1" type="ORF">HXK23_00385</name>
</gene>
<dbReference type="GO" id="GO:0032259">
    <property type="term" value="P:methylation"/>
    <property type="evidence" value="ECO:0007669"/>
    <property type="project" value="UniProtKB-KW"/>
</dbReference>
<feature type="non-terminal residue" evidence="1">
    <location>
        <position position="1"/>
    </location>
</feature>
<reference evidence="1" key="1">
    <citation type="submission" date="2020-04" db="EMBL/GenBank/DDBJ databases">
        <title>Deep metagenomics examines the oral microbiome during advanced dental caries in children, revealing novel taxa and co-occurrences with host molecules.</title>
        <authorList>
            <person name="Baker J.L."/>
            <person name="Morton J.T."/>
            <person name="Dinis M."/>
            <person name="Alvarez R."/>
            <person name="Tran N.C."/>
            <person name="Knight R."/>
            <person name="Edlund A."/>
        </authorList>
    </citation>
    <scope>NUCLEOTIDE SEQUENCE</scope>
    <source>
        <strain evidence="1">JCVI_22A_bin.2</strain>
    </source>
</reference>
<sequence>VLEQEVPAEVKGFEPELALDGGEDGLDVYRRLLEAAPRMLLPGGMLCVELYEGHLDKAAHLAEQQGVWESVEVKEDLTHRPRILVARLAK</sequence>
<dbReference type="PANTHER" id="PTHR18895">
    <property type="entry name" value="HEMK METHYLTRANSFERASE"/>
    <property type="match status" value="1"/>
</dbReference>
<organism evidence="1 2">
    <name type="scientific">Lancefieldella parvula</name>
    <dbReference type="NCBI Taxonomy" id="1382"/>
    <lineage>
        <taxon>Bacteria</taxon>
        <taxon>Bacillati</taxon>
        <taxon>Actinomycetota</taxon>
        <taxon>Coriobacteriia</taxon>
        <taxon>Coriobacteriales</taxon>
        <taxon>Atopobiaceae</taxon>
        <taxon>Lancefieldella</taxon>
    </lineage>
</organism>
<dbReference type="Proteomes" id="UP000772566">
    <property type="component" value="Unassembled WGS sequence"/>
</dbReference>
<dbReference type="GO" id="GO:0008168">
    <property type="term" value="F:methyltransferase activity"/>
    <property type="evidence" value="ECO:0007669"/>
    <property type="project" value="UniProtKB-KW"/>
</dbReference>
<dbReference type="EMBL" id="JABZGT010000004">
    <property type="protein sequence ID" value="MBF4808681.1"/>
    <property type="molecule type" value="Genomic_DNA"/>
</dbReference>
<proteinExistence type="predicted"/>
<dbReference type="PANTHER" id="PTHR18895:SF74">
    <property type="entry name" value="MTRF1L RELEASE FACTOR GLUTAMINE METHYLTRANSFERASE"/>
    <property type="match status" value="1"/>
</dbReference>
<evidence type="ECO:0000313" key="1">
    <source>
        <dbReference type="EMBL" id="MBF4808681.1"/>
    </source>
</evidence>
<accession>A0A930VY34</accession>
<comment type="caution">
    <text evidence="1">The sequence shown here is derived from an EMBL/GenBank/DDBJ whole genome shotgun (WGS) entry which is preliminary data.</text>
</comment>
<dbReference type="SUPFAM" id="SSF53335">
    <property type="entry name" value="S-adenosyl-L-methionine-dependent methyltransferases"/>
    <property type="match status" value="1"/>
</dbReference>
<protein>
    <submittedName>
        <fullName evidence="1">Peptide chain release factor N(5)-glutamine methyltransferase</fullName>
    </submittedName>
</protein>
<dbReference type="InterPro" id="IPR050320">
    <property type="entry name" value="N5-glutamine_MTase"/>
</dbReference>
<keyword evidence="1" id="KW-0489">Methyltransferase</keyword>
<dbReference type="AlphaFoldDB" id="A0A930VY34"/>